<dbReference type="InterPro" id="IPR033942">
    <property type="entry name" value="IMPase"/>
</dbReference>
<sequence>MPEQLPNRDFLEQMIRKAGALTLQYFQKSFQFKEKGDNQGIVTDADFASENLIKQEIHSLFPDHDILAEESGHSKYASSASQSKIPLWIIDPLDGTTNFSKGNPYYCISVAFGACLKGRFHAQLGAIYQPTTNRLYIAEKGKGSFLNGNKMSISKLTSLHLASIATGFSSNKGKNLIPVSKTIAEIQNRTLGLRINGAAALDLAHLAEGIFDGFYEHPLAPWDMAAGSLLIEEAGGKVTNFYGEEFCPLNDRGIISSNEYLFNELFNIIKDNYEL</sequence>
<keyword evidence="5 8" id="KW-0378">Hydrolase</keyword>
<dbReference type="PROSITE" id="PS00630">
    <property type="entry name" value="IMP_2"/>
    <property type="match status" value="1"/>
</dbReference>
<dbReference type="PRINTS" id="PR00377">
    <property type="entry name" value="IMPHPHTASES"/>
</dbReference>
<comment type="cofactor">
    <cofactor evidence="2 7 8">
        <name>Mg(2+)</name>
        <dbReference type="ChEBI" id="CHEBI:18420"/>
    </cofactor>
</comment>
<dbReference type="RefSeq" id="WP_148698088.1">
    <property type="nucleotide sequence ID" value="NZ_CP017834.1"/>
</dbReference>
<feature type="binding site" evidence="7">
    <location>
        <position position="91"/>
    </location>
    <ligand>
        <name>Mg(2+)</name>
        <dbReference type="ChEBI" id="CHEBI:18420"/>
        <label>1</label>
        <note>catalytic</note>
    </ligand>
</feature>
<gene>
    <name evidence="9" type="ORF">AXG55_10605</name>
</gene>
<dbReference type="KEGG" id="saqi:AXG55_10605"/>
<proteinExistence type="inferred from homology"/>
<dbReference type="AlphaFoldDB" id="A0A1L4D2B4"/>
<dbReference type="OrthoDB" id="5289799at2"/>
<protein>
    <recommendedName>
        <fullName evidence="8">Inositol-1-monophosphatase</fullName>
        <ecNumber evidence="8">3.1.3.25</ecNumber>
    </recommendedName>
</protein>
<comment type="catalytic activity">
    <reaction evidence="1 8">
        <text>a myo-inositol phosphate + H2O = myo-inositol + phosphate</text>
        <dbReference type="Rhea" id="RHEA:24056"/>
        <dbReference type="ChEBI" id="CHEBI:15377"/>
        <dbReference type="ChEBI" id="CHEBI:17268"/>
        <dbReference type="ChEBI" id="CHEBI:43474"/>
        <dbReference type="ChEBI" id="CHEBI:84139"/>
        <dbReference type="EC" id="3.1.3.25"/>
    </reaction>
</comment>
<feature type="binding site" evidence="7">
    <location>
        <position position="69"/>
    </location>
    <ligand>
        <name>Mg(2+)</name>
        <dbReference type="ChEBI" id="CHEBI:18420"/>
        <label>1</label>
        <note>catalytic</note>
    </ligand>
</feature>
<dbReference type="PANTHER" id="PTHR20854">
    <property type="entry name" value="INOSITOL MONOPHOSPHATASE"/>
    <property type="match status" value="1"/>
</dbReference>
<dbReference type="PROSITE" id="PS00629">
    <property type="entry name" value="IMP_1"/>
    <property type="match status" value="1"/>
</dbReference>
<dbReference type="Proteomes" id="UP000184731">
    <property type="component" value="Chromosome"/>
</dbReference>
<feature type="binding site" evidence="7">
    <location>
        <position position="94"/>
    </location>
    <ligand>
        <name>Mg(2+)</name>
        <dbReference type="ChEBI" id="CHEBI:18420"/>
        <label>1</label>
        <note>catalytic</note>
    </ligand>
</feature>
<evidence type="ECO:0000313" key="9">
    <source>
        <dbReference type="EMBL" id="APJ04331.1"/>
    </source>
</evidence>
<evidence type="ECO:0000256" key="4">
    <source>
        <dbReference type="ARBA" id="ARBA00022723"/>
    </source>
</evidence>
<evidence type="ECO:0000256" key="1">
    <source>
        <dbReference type="ARBA" id="ARBA00001033"/>
    </source>
</evidence>
<dbReference type="GO" id="GO:0007165">
    <property type="term" value="P:signal transduction"/>
    <property type="evidence" value="ECO:0007669"/>
    <property type="project" value="TreeGrafter"/>
</dbReference>
<comment type="similarity">
    <text evidence="3 8">Belongs to the inositol monophosphatase superfamily.</text>
</comment>
<dbReference type="GO" id="GO:0008934">
    <property type="term" value="F:inositol monophosphate 1-phosphatase activity"/>
    <property type="evidence" value="ECO:0007669"/>
    <property type="project" value="InterPro"/>
</dbReference>
<feature type="binding site" evidence="7">
    <location>
        <position position="223"/>
    </location>
    <ligand>
        <name>Mg(2+)</name>
        <dbReference type="ChEBI" id="CHEBI:18420"/>
        <label>1</label>
        <note>catalytic</note>
    </ligand>
</feature>
<dbReference type="Pfam" id="PF00459">
    <property type="entry name" value="Inositol_P"/>
    <property type="match status" value="1"/>
</dbReference>
<dbReference type="EC" id="3.1.3.25" evidence="8"/>
<evidence type="ECO:0000313" key="10">
    <source>
        <dbReference type="Proteomes" id="UP000184731"/>
    </source>
</evidence>
<dbReference type="PANTHER" id="PTHR20854:SF4">
    <property type="entry name" value="INOSITOL-1-MONOPHOSPHATASE-RELATED"/>
    <property type="match status" value="1"/>
</dbReference>
<dbReference type="CDD" id="cd01639">
    <property type="entry name" value="IMPase"/>
    <property type="match status" value="1"/>
</dbReference>
<feature type="binding site" evidence="7">
    <location>
        <position position="93"/>
    </location>
    <ligand>
        <name>Mg(2+)</name>
        <dbReference type="ChEBI" id="CHEBI:18420"/>
        <label>2</label>
    </ligand>
</feature>
<dbReference type="GO" id="GO:0046872">
    <property type="term" value="F:metal ion binding"/>
    <property type="evidence" value="ECO:0007669"/>
    <property type="project" value="UniProtKB-KW"/>
</dbReference>
<dbReference type="InterPro" id="IPR020550">
    <property type="entry name" value="Inositol_monophosphatase_CS"/>
</dbReference>
<dbReference type="Gene3D" id="3.40.190.80">
    <property type="match status" value="1"/>
</dbReference>
<keyword evidence="4 7" id="KW-0479">Metal-binding</keyword>
<dbReference type="InterPro" id="IPR020583">
    <property type="entry name" value="Inositol_monoP_metal-BS"/>
</dbReference>
<name>A0A1L4D2B4_9BACT</name>
<keyword evidence="10" id="KW-1185">Reference proteome</keyword>
<accession>A0A1L4D2B4</accession>
<dbReference type="GO" id="GO:0006020">
    <property type="term" value="P:inositol metabolic process"/>
    <property type="evidence" value="ECO:0007669"/>
    <property type="project" value="TreeGrafter"/>
</dbReference>
<evidence type="ECO:0000256" key="8">
    <source>
        <dbReference type="RuleBase" id="RU364068"/>
    </source>
</evidence>
<dbReference type="Gene3D" id="3.30.540.10">
    <property type="entry name" value="Fructose-1,6-Bisphosphatase, subunit A, domain 1"/>
    <property type="match status" value="1"/>
</dbReference>
<evidence type="ECO:0000256" key="5">
    <source>
        <dbReference type="ARBA" id="ARBA00022801"/>
    </source>
</evidence>
<dbReference type="STRING" id="1915309.AXG55_10605"/>
<dbReference type="InterPro" id="IPR000760">
    <property type="entry name" value="Inositol_monophosphatase-like"/>
</dbReference>
<reference evidence="9 10" key="1">
    <citation type="submission" date="2016-10" db="EMBL/GenBank/DDBJ databases">
        <title>Silvanigrella aquatica sp. nov., isolated from a freshwater lake located in the Black Forest, Germany, description of Silvanigrellaceae fam. nov., Silvanigrellales ord. nov., reclassification of the order Bdellovibrionales in the class Oligoflexia, reclassification of the families Bacteriovoracaceae and Halobacteriovoraceae in the new order Bacteriovoracales ord. nov., and reclassification of the family Pseudobacteriovoracaceae in the order Oligoflexiales.</title>
        <authorList>
            <person name="Hahn M.W."/>
            <person name="Schmidt J."/>
            <person name="Koll U."/>
            <person name="Rohde M."/>
            <person name="Verbag S."/>
            <person name="Pitt A."/>
            <person name="Nakai R."/>
            <person name="Naganuma T."/>
            <person name="Lang E."/>
        </authorList>
    </citation>
    <scope>NUCLEOTIDE SEQUENCE [LARGE SCALE GENOMIC DNA]</scope>
    <source>
        <strain evidence="9 10">MWH-Nonnen-W8red</strain>
    </source>
</reference>
<evidence type="ECO:0000256" key="3">
    <source>
        <dbReference type="ARBA" id="ARBA00009759"/>
    </source>
</evidence>
<evidence type="ECO:0000256" key="7">
    <source>
        <dbReference type="PIRSR" id="PIRSR600760-2"/>
    </source>
</evidence>
<keyword evidence="6 7" id="KW-0460">Magnesium</keyword>
<dbReference type="EMBL" id="CP017834">
    <property type="protein sequence ID" value="APJ04331.1"/>
    <property type="molecule type" value="Genomic_DNA"/>
</dbReference>
<evidence type="ECO:0000256" key="2">
    <source>
        <dbReference type="ARBA" id="ARBA00001946"/>
    </source>
</evidence>
<organism evidence="9 10">
    <name type="scientific">Silvanigrella aquatica</name>
    <dbReference type="NCBI Taxonomy" id="1915309"/>
    <lineage>
        <taxon>Bacteria</taxon>
        <taxon>Pseudomonadati</taxon>
        <taxon>Bdellovibrionota</taxon>
        <taxon>Oligoflexia</taxon>
        <taxon>Silvanigrellales</taxon>
        <taxon>Silvanigrellaceae</taxon>
        <taxon>Silvanigrella</taxon>
    </lineage>
</organism>
<dbReference type="GO" id="GO:0046854">
    <property type="term" value="P:phosphatidylinositol phosphate biosynthetic process"/>
    <property type="evidence" value="ECO:0007669"/>
    <property type="project" value="InterPro"/>
</dbReference>
<dbReference type="SUPFAM" id="SSF56655">
    <property type="entry name" value="Carbohydrate phosphatase"/>
    <property type="match status" value="1"/>
</dbReference>
<evidence type="ECO:0000256" key="6">
    <source>
        <dbReference type="ARBA" id="ARBA00022842"/>
    </source>
</evidence>